<dbReference type="EMBL" id="JAAHCF010000461">
    <property type="protein sequence ID" value="KAK8143823.1"/>
    <property type="molecule type" value="Genomic_DNA"/>
</dbReference>
<evidence type="ECO:0000313" key="2">
    <source>
        <dbReference type="Proteomes" id="UP001397290"/>
    </source>
</evidence>
<dbReference type="Proteomes" id="UP001397290">
    <property type="component" value="Unassembled WGS sequence"/>
</dbReference>
<keyword evidence="2" id="KW-1185">Reference proteome</keyword>
<dbReference type="AlphaFoldDB" id="A0AAW0RP46"/>
<proteinExistence type="predicted"/>
<name>A0AAW0RP46_9HYPO</name>
<gene>
    <name evidence="1" type="ORF">G3M48_006703</name>
</gene>
<organism evidence="1 2">
    <name type="scientific">Beauveria asiatica</name>
    <dbReference type="NCBI Taxonomy" id="1069075"/>
    <lineage>
        <taxon>Eukaryota</taxon>
        <taxon>Fungi</taxon>
        <taxon>Dikarya</taxon>
        <taxon>Ascomycota</taxon>
        <taxon>Pezizomycotina</taxon>
        <taxon>Sordariomycetes</taxon>
        <taxon>Hypocreomycetidae</taxon>
        <taxon>Hypocreales</taxon>
        <taxon>Cordycipitaceae</taxon>
        <taxon>Beauveria</taxon>
    </lineage>
</organism>
<reference evidence="1 2" key="1">
    <citation type="submission" date="2020-02" db="EMBL/GenBank/DDBJ databases">
        <title>Comparative genomics of the hypocrealean fungal genus Beauvera.</title>
        <authorList>
            <person name="Showalter D.N."/>
            <person name="Bushley K.E."/>
            <person name="Rehner S.A."/>
        </authorList>
    </citation>
    <scope>NUCLEOTIDE SEQUENCE [LARGE SCALE GENOMIC DNA]</scope>
    <source>
        <strain evidence="1 2">ARSEF4384</strain>
    </source>
</reference>
<protein>
    <submittedName>
        <fullName evidence="1">Uncharacterized protein</fullName>
    </submittedName>
</protein>
<comment type="caution">
    <text evidence="1">The sequence shown here is derived from an EMBL/GenBank/DDBJ whole genome shotgun (WGS) entry which is preliminary data.</text>
</comment>
<evidence type="ECO:0000313" key="1">
    <source>
        <dbReference type="EMBL" id="KAK8143823.1"/>
    </source>
</evidence>
<accession>A0AAW0RP46</accession>
<sequence>MRIRGFHDDYLRRREIVPSPGLDPEGYQLQRLIIDSLRYYDDHSYLPDIVSDPLVSVSAVHRISKTQCALEAAAHVPGCKYAFRRNRLLSVRHPLVPVVFRHQQRMAGALASMVADPALCEHRDVLEAITTMMLCEIQQSLFVNFDLCTVMQVEVMRDVGSPFCLLRSKKAMYEDYLEYLLPIYQQGWLSAFPCTDFLMSCLTRINMARHDDFHNGGGGVVTKLALRRKLLDDIAAFSPALANVFGSRAKQAESGSTRSALLDLVQSFQMATILYAIRTLFLDHGTSALIGQTTEGTTPTLDDFSSESGILDLQRANEVFGFFRFDHWVDGHAQHKQWLDSKLAEPVWRCLLRLPDAPQRRAQYFNGRCPYLLLQRLGHHIGAMTYKDAIWALQHTWERSEKVERSSWLGELPLHVLPGLFFM</sequence>